<feature type="compositionally biased region" description="Acidic residues" evidence="4">
    <location>
        <begin position="826"/>
        <end position="836"/>
    </location>
</feature>
<comment type="caution">
    <text evidence="7">The sequence shown here is derived from an EMBL/GenBank/DDBJ whole genome shotgun (WGS) entry which is preliminary data.</text>
</comment>
<dbReference type="AlphaFoldDB" id="A0A9P6WJU4"/>
<gene>
    <name evidence="7" type="primary">RDH54</name>
    <name evidence="7" type="ORF">C6P40_000921</name>
</gene>
<dbReference type="PROSITE" id="PS51194">
    <property type="entry name" value="HELICASE_CTER"/>
    <property type="match status" value="1"/>
</dbReference>
<feature type="region of interest" description="Disordered" evidence="4">
    <location>
        <begin position="1"/>
        <end position="55"/>
    </location>
</feature>
<dbReference type="GO" id="GO:0007131">
    <property type="term" value="P:reciprocal meiotic recombination"/>
    <property type="evidence" value="ECO:0007669"/>
    <property type="project" value="TreeGrafter"/>
</dbReference>
<keyword evidence="2" id="KW-0378">Hydrolase</keyword>
<feature type="domain" description="Helicase ATP-binding" evidence="5">
    <location>
        <begin position="272"/>
        <end position="446"/>
    </location>
</feature>
<dbReference type="InterPro" id="IPR049730">
    <property type="entry name" value="SNF2/RAD54-like_C"/>
</dbReference>
<dbReference type="InterPro" id="IPR050496">
    <property type="entry name" value="SNF2_RAD54_helicase_repair"/>
</dbReference>
<dbReference type="Gene3D" id="3.40.50.10810">
    <property type="entry name" value="Tandem AAA-ATPase domain"/>
    <property type="match status" value="1"/>
</dbReference>
<evidence type="ECO:0000313" key="7">
    <source>
        <dbReference type="EMBL" id="KAG0688461.1"/>
    </source>
</evidence>
<reference evidence="7" key="1">
    <citation type="submission" date="2020-11" db="EMBL/GenBank/DDBJ databases">
        <title>Kefir isolates.</title>
        <authorList>
            <person name="Marcisauskas S."/>
            <person name="Kim Y."/>
            <person name="Blasche S."/>
        </authorList>
    </citation>
    <scope>NUCLEOTIDE SEQUENCE</scope>
    <source>
        <strain evidence="7">Olga-1</strain>
    </source>
</reference>
<dbReference type="PANTHER" id="PTHR45629">
    <property type="entry name" value="SNF2/RAD54 FAMILY MEMBER"/>
    <property type="match status" value="1"/>
</dbReference>
<dbReference type="FunFam" id="3.40.50.10810:FF:000020">
    <property type="entry name" value="DNA repair and recombination protein RAD54B"/>
    <property type="match status" value="1"/>
</dbReference>
<dbReference type="GO" id="GO:0015616">
    <property type="term" value="F:DNA translocase activity"/>
    <property type="evidence" value="ECO:0007669"/>
    <property type="project" value="TreeGrafter"/>
</dbReference>
<proteinExistence type="predicted"/>
<dbReference type="InterPro" id="IPR038718">
    <property type="entry name" value="SNF2-like_sf"/>
</dbReference>
<dbReference type="InterPro" id="IPR000330">
    <property type="entry name" value="SNF2_N"/>
</dbReference>
<feature type="compositionally biased region" description="Polar residues" evidence="4">
    <location>
        <begin position="26"/>
        <end position="55"/>
    </location>
</feature>
<dbReference type="Pfam" id="PF00176">
    <property type="entry name" value="SNF2-rel_dom"/>
    <property type="match status" value="1"/>
</dbReference>
<sequence length="922" mass="104981">MLNLQTSFKNYRKRSRSSGLSSSESHQTCTLSSQGSESVSPKLTPKAQQTITETNIPRKGNKKFKILYRKFSNKKNKTWEGDGELILNLSSNIATIKNEDDIVIGKLKEADKVIYKGVFKCHSMEFELDDEIFYSKEPKLNLSAAPKSLLQNQPIKISKNISTSKPFVSPIIRKQAQIFSSEIEKSTPITLNSTVTPNSIQKSVKTKKKQAHNNEPLYDIGNVQNPLFMPDLPVSIDMSEKPRKVVVDPSLSVKLRPHQRDGVTFLYSCLMGLKSDDIRGAILADEMGLGKTLQTITLIWTLLRQSPIADSKPVINKVLICCPVSLVSNWKNEFTKWLGLNRVNVLTINSNKYQNEKQDIELFGRNNVYQVMIIGYEKMQSMSEYLSQVKFDLLVCDEGHRLKTGGNKTMKTLESFNIRRRILLSGTPIQNDLVEFYTMAHFTNPGIFGELKNFQKEFIKTILDSRDSNCTNTSLINKGKEKSKELVKISNKFILRRSNLELTKYLPKRSDYIILVPPSSLQLQLFETIMNSDRFKNTVDDDDETSSSLGGSFNLITTFRKLCNSPSLLKDDDFFLEVSGRKSNSLDDVNFRQQLSKKVKSGKLIVLIKLLGVIHSNGDEKVVVVSNFTATLNIIEALFKSLNLEFLRLDGSTPSNERSKIVDKFNKSDSSKVFALLLSAKAGGTGLNLVGASRIILFDNDWNPAVDLQAIARIHRDGQKREVKTYRLLTNGCIDEKIFQRQLVKQDLSDRFVDQKGGEKELFDRNELKDIFNVQLGKLKHMNYCNTHEMMMCDCKGDGSVMINGRYYNDSSDDEDNDDSSKQKDDDESDSDDNEESRERKKEIMNFMSALTYSQKYPKQNEKDQLQIMKRTKIRRCLKGYRHINPLDSDCKFIETDDSLLNILLNGQDKEKPLISFVFGKY</sequence>
<dbReference type="CDD" id="cd18004">
    <property type="entry name" value="DEXHc_RAD54"/>
    <property type="match status" value="1"/>
</dbReference>
<evidence type="ECO:0000256" key="4">
    <source>
        <dbReference type="SAM" id="MobiDB-lite"/>
    </source>
</evidence>
<dbReference type="PANTHER" id="PTHR45629:SF7">
    <property type="entry name" value="DNA EXCISION REPAIR PROTEIN ERCC-6-RELATED"/>
    <property type="match status" value="1"/>
</dbReference>
<dbReference type="SMART" id="SM00490">
    <property type="entry name" value="HELICc"/>
    <property type="match status" value="1"/>
</dbReference>
<dbReference type="SUPFAM" id="SSF52540">
    <property type="entry name" value="P-loop containing nucleoside triphosphate hydrolases"/>
    <property type="match status" value="2"/>
</dbReference>
<evidence type="ECO:0000313" key="8">
    <source>
        <dbReference type="Proteomes" id="UP000697127"/>
    </source>
</evidence>
<protein>
    <submittedName>
        <fullName evidence="7">Helicase</fullName>
    </submittedName>
</protein>
<dbReference type="GO" id="GO:0016787">
    <property type="term" value="F:hydrolase activity"/>
    <property type="evidence" value="ECO:0007669"/>
    <property type="project" value="UniProtKB-KW"/>
</dbReference>
<dbReference type="InterPro" id="IPR014001">
    <property type="entry name" value="Helicase_ATP-bd"/>
</dbReference>
<evidence type="ECO:0000256" key="1">
    <source>
        <dbReference type="ARBA" id="ARBA00022741"/>
    </source>
</evidence>
<dbReference type="CDD" id="cd18793">
    <property type="entry name" value="SF2_C_SNF"/>
    <property type="match status" value="1"/>
</dbReference>
<feature type="domain" description="Helicase C-terminal" evidence="6">
    <location>
        <begin position="606"/>
        <end position="763"/>
    </location>
</feature>
<dbReference type="InterPro" id="IPR001650">
    <property type="entry name" value="Helicase_C-like"/>
</dbReference>
<dbReference type="Proteomes" id="UP000697127">
    <property type="component" value="Unassembled WGS sequence"/>
</dbReference>
<dbReference type="Pfam" id="PF00271">
    <property type="entry name" value="Helicase_C"/>
    <property type="match status" value="1"/>
</dbReference>
<name>A0A9P6WJU4_9ASCO</name>
<dbReference type="GO" id="GO:0005524">
    <property type="term" value="F:ATP binding"/>
    <property type="evidence" value="ECO:0007669"/>
    <property type="project" value="InterPro"/>
</dbReference>
<dbReference type="GO" id="GO:0000724">
    <property type="term" value="P:double-strand break repair via homologous recombination"/>
    <property type="evidence" value="ECO:0007669"/>
    <property type="project" value="TreeGrafter"/>
</dbReference>
<evidence type="ECO:0000256" key="3">
    <source>
        <dbReference type="ARBA" id="ARBA00022840"/>
    </source>
</evidence>
<evidence type="ECO:0000259" key="5">
    <source>
        <dbReference type="PROSITE" id="PS51192"/>
    </source>
</evidence>
<keyword evidence="1" id="KW-0547">Nucleotide-binding</keyword>
<evidence type="ECO:0000256" key="2">
    <source>
        <dbReference type="ARBA" id="ARBA00022801"/>
    </source>
</evidence>
<organism evidence="7 8">
    <name type="scientific">Pichia californica</name>
    <dbReference type="NCBI Taxonomy" id="460514"/>
    <lineage>
        <taxon>Eukaryota</taxon>
        <taxon>Fungi</taxon>
        <taxon>Dikarya</taxon>
        <taxon>Ascomycota</taxon>
        <taxon>Saccharomycotina</taxon>
        <taxon>Pichiomycetes</taxon>
        <taxon>Pichiales</taxon>
        <taxon>Pichiaceae</taxon>
        <taxon>Pichia</taxon>
    </lineage>
</organism>
<keyword evidence="8" id="KW-1185">Reference proteome</keyword>
<dbReference type="PROSITE" id="PS51192">
    <property type="entry name" value="HELICASE_ATP_BIND_1"/>
    <property type="match status" value="1"/>
</dbReference>
<dbReference type="GO" id="GO:0004386">
    <property type="term" value="F:helicase activity"/>
    <property type="evidence" value="ECO:0007669"/>
    <property type="project" value="UniProtKB-KW"/>
</dbReference>
<keyword evidence="3" id="KW-0067">ATP-binding</keyword>
<keyword evidence="7" id="KW-0347">Helicase</keyword>
<feature type="region of interest" description="Disordered" evidence="4">
    <location>
        <begin position="806"/>
        <end position="840"/>
    </location>
</feature>
<dbReference type="Gene3D" id="3.40.50.300">
    <property type="entry name" value="P-loop containing nucleotide triphosphate hydrolases"/>
    <property type="match status" value="1"/>
</dbReference>
<dbReference type="InterPro" id="IPR027417">
    <property type="entry name" value="P-loop_NTPase"/>
</dbReference>
<dbReference type="Gene3D" id="1.20.120.850">
    <property type="entry name" value="SWI2/SNF2 ATPases, N-terminal domain"/>
    <property type="match status" value="1"/>
</dbReference>
<dbReference type="SMART" id="SM00487">
    <property type="entry name" value="DEXDc"/>
    <property type="match status" value="1"/>
</dbReference>
<evidence type="ECO:0000259" key="6">
    <source>
        <dbReference type="PROSITE" id="PS51194"/>
    </source>
</evidence>
<accession>A0A9P6WJU4</accession>
<dbReference type="EMBL" id="PUHW01000149">
    <property type="protein sequence ID" value="KAG0688461.1"/>
    <property type="molecule type" value="Genomic_DNA"/>
</dbReference>
<dbReference type="GO" id="GO:0005634">
    <property type="term" value="C:nucleus"/>
    <property type="evidence" value="ECO:0007669"/>
    <property type="project" value="TreeGrafter"/>
</dbReference>